<dbReference type="InterPro" id="IPR042231">
    <property type="entry name" value="Cho/carn_acyl_trans_2"/>
</dbReference>
<dbReference type="Gene3D" id="3.30.559.70">
    <property type="entry name" value="Choline/Carnitine o-acyltransferase, domain 2"/>
    <property type="match status" value="1"/>
</dbReference>
<reference evidence="10" key="1">
    <citation type="submission" date="2016-05" db="EMBL/GenBank/DDBJ databases">
        <title>Comparative genomics of biotechnologically important yeasts.</title>
        <authorList>
            <consortium name="DOE Joint Genome Institute"/>
            <person name="Riley R."/>
            <person name="Haridas S."/>
            <person name="Wolfe K.H."/>
            <person name="Lopes M.R."/>
            <person name="Hittinger C.T."/>
            <person name="Goker M."/>
            <person name="Salamov A."/>
            <person name="Wisecaver J."/>
            <person name="Long T.M."/>
            <person name="Aerts A.L."/>
            <person name="Barry K."/>
            <person name="Choi C."/>
            <person name="Clum A."/>
            <person name="Coughlan A.Y."/>
            <person name="Deshpande S."/>
            <person name="Douglass A.P."/>
            <person name="Hanson S.J."/>
            <person name="Klenk H.-P."/>
            <person name="Labutti K."/>
            <person name="Lapidus A."/>
            <person name="Lindquist E."/>
            <person name="Lipzen A."/>
            <person name="Meier-Kolthoff J.P."/>
            <person name="Ohm R.A."/>
            <person name="Otillar R.P."/>
            <person name="Pangilinan J."/>
            <person name="Peng Y."/>
            <person name="Rokas A."/>
            <person name="Rosa C.A."/>
            <person name="Scheuner C."/>
            <person name="Sibirny A.A."/>
            <person name="Slot J.C."/>
            <person name="Stielow J.B."/>
            <person name="Sun H."/>
            <person name="Kurtzman C.P."/>
            <person name="Blackwell M."/>
            <person name="Grigoriev I.V."/>
            <person name="Jeffries T.W."/>
        </authorList>
    </citation>
    <scope>NUCLEOTIDE SEQUENCE [LARGE SCALE GENOMIC DNA]</scope>
    <source>
        <strain evidence="10">NRRL Y-2460</strain>
    </source>
</reference>
<keyword evidence="3 7" id="KW-0808">Transferase</keyword>
<dbReference type="Gene3D" id="3.30.559.10">
    <property type="entry name" value="Chloramphenicol acetyltransferase-like domain"/>
    <property type="match status" value="1"/>
</dbReference>
<dbReference type="SUPFAM" id="SSF52777">
    <property type="entry name" value="CoA-dependent acyltransferases"/>
    <property type="match status" value="2"/>
</dbReference>
<dbReference type="Pfam" id="PF00755">
    <property type="entry name" value="Carn_acyltransf"/>
    <property type="match status" value="1"/>
</dbReference>
<sequence length="779" mass="87799">MTTFANEPNLERLPVPSLESTAEQLLSALRPLIPASNYNKLLNDSIKFLNSKNVKFLQKHLLKSYDENDCYLDGKGISLATPGIYGELFGKTLPRNPFFILEDDPLTGTSQSPTQTFRAAVLVTSTLRFICSLRKESISPDFTPNSSKPLTMTNYKKLFGTSRIPILKENGNGSNDIGVGLHKNPNSKNIIILSSGQFYSLQVLNEKNELFFTKHELAEIFDSIIQDSESLNLLDINKIAIGSISTESKNSWRQARLRLEETNSNYLKLIDDALFVLCLDSTCPKTDNEKIECISHGLSRLDKHNFQVGTCLNRWYDKLQIVVSKNSVAGCIWESTSCDATSVLRFFTDIYTDSVLRVARKINGLNFTMWSQINTVDVGSEKPTFTKLNFQLPVDLFKSLHLAETRLADLISQHEYYSLTVSKFGKNFIINKLKLPADSLMQLVFQISYFALYGKLCVTNELISTRRFKNSRTELISVQSEAVLQCCQSFINSSTLSQKWSDLKAACYEHSSKVKKASHGHGFERHLSALRSAYQQRNILNSIGGNELPQIEEVEPPLIFDPSVDLIYNTEILIANCGNPALHLFGVTPAITNGFGIGYIIKENQVQIVASSQWRQTERFLKTVESVITRIKHYSREIYAAEGHITSSKIGGSRARELEFESYTRSPLKHSNGSIIQSLPMELIKSNNSAFNNSSSKSVDNDTNFILGGYDYFDVHALASRSNNMTRANSGFQSREYSSTNITDIYRLEDESRDNVLRRREFIDHNGSIGRKVELKEDD</sequence>
<dbReference type="PANTHER" id="PTHR22589:SF48">
    <property type="entry name" value="CARNITINE O-ACETYLTRANSFERASE YAT2"/>
    <property type="match status" value="1"/>
</dbReference>
<dbReference type="Gene3D" id="1.10.275.20">
    <property type="entry name" value="Choline/Carnitine o-acyltransferase"/>
    <property type="match status" value="1"/>
</dbReference>
<evidence type="ECO:0000256" key="7">
    <source>
        <dbReference type="RuleBase" id="RU003801"/>
    </source>
</evidence>
<evidence type="ECO:0000313" key="9">
    <source>
        <dbReference type="EMBL" id="ODV93550.1"/>
    </source>
</evidence>
<dbReference type="InterPro" id="IPR042572">
    <property type="entry name" value="Carn_acyl_trans_N"/>
</dbReference>
<keyword evidence="5" id="KW-0443">Lipid metabolism</keyword>
<keyword evidence="6 7" id="KW-0012">Acyltransferase</keyword>
<dbReference type="InterPro" id="IPR000542">
    <property type="entry name" value="Carn_acyl_trans"/>
</dbReference>
<dbReference type="InterPro" id="IPR039551">
    <property type="entry name" value="Cho/carn_acyl_trans"/>
</dbReference>
<dbReference type="AlphaFoldDB" id="A0A1E4TP72"/>
<gene>
    <name evidence="9" type="ORF">PACTADRAFT_52115</name>
</gene>
<evidence type="ECO:0000256" key="3">
    <source>
        <dbReference type="ARBA" id="ARBA00022679"/>
    </source>
</evidence>
<evidence type="ECO:0000313" key="10">
    <source>
        <dbReference type="Proteomes" id="UP000094236"/>
    </source>
</evidence>
<dbReference type="OrthoDB" id="240216at2759"/>
<comment type="similarity">
    <text evidence="1 7">Belongs to the carnitine/choline acetyltransferase family.</text>
</comment>
<dbReference type="GO" id="GO:0009437">
    <property type="term" value="P:carnitine metabolic process"/>
    <property type="evidence" value="ECO:0007669"/>
    <property type="project" value="EnsemblFungi"/>
</dbReference>
<organism evidence="9 10">
    <name type="scientific">Pachysolen tannophilus NRRL Y-2460</name>
    <dbReference type="NCBI Taxonomy" id="669874"/>
    <lineage>
        <taxon>Eukaryota</taxon>
        <taxon>Fungi</taxon>
        <taxon>Dikarya</taxon>
        <taxon>Ascomycota</taxon>
        <taxon>Saccharomycotina</taxon>
        <taxon>Pichiomycetes</taxon>
        <taxon>Pachysolenaceae</taxon>
        <taxon>Pachysolen</taxon>
    </lineage>
</organism>
<dbReference type="PROSITE" id="PS00440">
    <property type="entry name" value="ACYLTRANSF_C_2"/>
    <property type="match status" value="1"/>
</dbReference>
<keyword evidence="4" id="KW-0276">Fatty acid metabolism</keyword>
<evidence type="ECO:0000256" key="5">
    <source>
        <dbReference type="ARBA" id="ARBA00023098"/>
    </source>
</evidence>
<dbReference type="EMBL" id="KV454018">
    <property type="protein sequence ID" value="ODV93550.1"/>
    <property type="molecule type" value="Genomic_DNA"/>
</dbReference>
<proteinExistence type="inferred from homology"/>
<protein>
    <recommendedName>
        <fullName evidence="8">Choline/carnitine acyltransferase domain-containing protein</fullName>
    </recommendedName>
</protein>
<dbReference type="STRING" id="669874.A0A1E4TP72"/>
<dbReference type="InterPro" id="IPR023213">
    <property type="entry name" value="CAT-like_dom_sf"/>
</dbReference>
<evidence type="ECO:0000256" key="1">
    <source>
        <dbReference type="ARBA" id="ARBA00005232"/>
    </source>
</evidence>
<evidence type="ECO:0000256" key="2">
    <source>
        <dbReference type="ARBA" id="ARBA00022448"/>
    </source>
</evidence>
<dbReference type="PANTHER" id="PTHR22589">
    <property type="entry name" value="CARNITINE O-ACYLTRANSFERASE"/>
    <property type="match status" value="1"/>
</dbReference>
<dbReference type="GO" id="GO:0006631">
    <property type="term" value="P:fatty acid metabolic process"/>
    <property type="evidence" value="ECO:0007669"/>
    <property type="project" value="UniProtKB-KW"/>
</dbReference>
<dbReference type="GO" id="GO:0004092">
    <property type="term" value="F:carnitine O-acetyltransferase activity"/>
    <property type="evidence" value="ECO:0007669"/>
    <property type="project" value="EnsemblFungi"/>
</dbReference>
<keyword evidence="2" id="KW-0813">Transport</keyword>
<keyword evidence="10" id="KW-1185">Reference proteome</keyword>
<name>A0A1E4TP72_PACTA</name>
<evidence type="ECO:0000256" key="4">
    <source>
        <dbReference type="ARBA" id="ARBA00022832"/>
    </source>
</evidence>
<evidence type="ECO:0000256" key="6">
    <source>
        <dbReference type="ARBA" id="ARBA00023315"/>
    </source>
</evidence>
<accession>A0A1E4TP72</accession>
<feature type="domain" description="Choline/carnitine acyltransferase" evidence="8">
    <location>
        <begin position="13"/>
        <end position="625"/>
    </location>
</feature>
<evidence type="ECO:0000259" key="8">
    <source>
        <dbReference type="Pfam" id="PF00755"/>
    </source>
</evidence>
<dbReference type="GO" id="GO:0006066">
    <property type="term" value="P:alcohol metabolic process"/>
    <property type="evidence" value="ECO:0007669"/>
    <property type="project" value="EnsemblFungi"/>
</dbReference>
<dbReference type="GO" id="GO:0005829">
    <property type="term" value="C:cytosol"/>
    <property type="evidence" value="ECO:0007669"/>
    <property type="project" value="EnsemblFungi"/>
</dbReference>
<dbReference type="Proteomes" id="UP000094236">
    <property type="component" value="Unassembled WGS sequence"/>
</dbReference>